<name>A0A9W6NSR5_9ACTN</name>
<dbReference type="Proteomes" id="UP001143480">
    <property type="component" value="Unassembled WGS sequence"/>
</dbReference>
<dbReference type="AlphaFoldDB" id="A0A9W6NSR5"/>
<evidence type="ECO:0000313" key="2">
    <source>
        <dbReference type="EMBL" id="GLL08650.1"/>
    </source>
</evidence>
<protein>
    <submittedName>
        <fullName evidence="2">Uncharacterized protein</fullName>
    </submittedName>
</protein>
<evidence type="ECO:0000256" key="1">
    <source>
        <dbReference type="SAM" id="MobiDB-lite"/>
    </source>
</evidence>
<comment type="caution">
    <text evidence="2">The sequence shown here is derived from an EMBL/GenBank/DDBJ whole genome shotgun (WGS) entry which is preliminary data.</text>
</comment>
<sequence>MGGYVGEVIRRRLGGAWVRDGGQPALDLPGGARIYRCSRYSNDSGPAPAASPPTRPRSARTPAP</sequence>
<accession>A0A9W6NSR5</accession>
<dbReference type="EMBL" id="BSFP01000168">
    <property type="protein sequence ID" value="GLL08650.1"/>
    <property type="molecule type" value="Genomic_DNA"/>
</dbReference>
<evidence type="ECO:0000313" key="3">
    <source>
        <dbReference type="Proteomes" id="UP001143480"/>
    </source>
</evidence>
<keyword evidence="3" id="KW-1185">Reference proteome</keyword>
<feature type="region of interest" description="Disordered" evidence="1">
    <location>
        <begin position="39"/>
        <end position="64"/>
    </location>
</feature>
<organism evidence="2 3">
    <name type="scientific">Dactylosporangium matsuzakiense</name>
    <dbReference type="NCBI Taxonomy" id="53360"/>
    <lineage>
        <taxon>Bacteria</taxon>
        <taxon>Bacillati</taxon>
        <taxon>Actinomycetota</taxon>
        <taxon>Actinomycetes</taxon>
        <taxon>Micromonosporales</taxon>
        <taxon>Micromonosporaceae</taxon>
        <taxon>Dactylosporangium</taxon>
    </lineage>
</organism>
<proteinExistence type="predicted"/>
<gene>
    <name evidence="2" type="ORF">GCM10017581_104170</name>
</gene>
<reference evidence="2" key="2">
    <citation type="submission" date="2023-01" db="EMBL/GenBank/DDBJ databases">
        <authorList>
            <person name="Sun Q."/>
            <person name="Evtushenko L."/>
        </authorList>
    </citation>
    <scope>NUCLEOTIDE SEQUENCE</scope>
    <source>
        <strain evidence="2">VKM Ac-1321</strain>
    </source>
</reference>
<reference evidence="2" key="1">
    <citation type="journal article" date="2014" name="Int. J. Syst. Evol. Microbiol.">
        <title>Complete genome sequence of Corynebacterium casei LMG S-19264T (=DSM 44701T), isolated from a smear-ripened cheese.</title>
        <authorList>
            <consortium name="US DOE Joint Genome Institute (JGI-PGF)"/>
            <person name="Walter F."/>
            <person name="Albersmeier A."/>
            <person name="Kalinowski J."/>
            <person name="Ruckert C."/>
        </authorList>
    </citation>
    <scope>NUCLEOTIDE SEQUENCE</scope>
    <source>
        <strain evidence="2">VKM Ac-1321</strain>
    </source>
</reference>